<evidence type="ECO:0000313" key="1">
    <source>
        <dbReference type="EMBL" id="SHK11434.1"/>
    </source>
</evidence>
<accession>A0A1M6PTX8</accession>
<dbReference type="PANTHER" id="PTHR33706">
    <property type="entry name" value="MORN VARIANT REPEAT PROTEIN"/>
    <property type="match status" value="1"/>
</dbReference>
<sequence length="363" mass="42111">MHEFQKMMFLAWLCAVLIACEEDDIRQTEHYNGIRKTQVAYKNDKPHGEFKRWTSHGDLAESGIYKNGFREGEWTEWFANGKIQARGQYEHGKMQGLWLGYYHDGKIAWERTYKDGEPVGIWTEYYPSGKIQERNSCFKNAQTGVREVFAASGKRERLEHCKYGILNGSVETYYPGGALESSHQYSEGTLHGKAILFRATGKIWRTAFYKFGLRDSLWTYYSQDGSEEKTSLFKNGNGIAYGELGEKGIDAETTLVNNLVQDTIRYTLPGHSLLYKEIWHQGEKLKLTSRYTQNNQIASEGFFSNGKRNGFWRNWYLNGKLKDSLFYKDDEVQGEQLHYDSTGKLYMRKTQFGKNGPMQVKFE</sequence>
<reference evidence="2" key="1">
    <citation type="submission" date="2016-11" db="EMBL/GenBank/DDBJ databases">
        <authorList>
            <person name="Varghese N."/>
            <person name="Submissions S."/>
        </authorList>
    </citation>
    <scope>NUCLEOTIDE SEQUENCE [LARGE SCALE GENOMIC DNA]</scope>
    <source>
        <strain evidence="2">UWOS</strain>
    </source>
</reference>
<dbReference type="EMBL" id="FRAW01000001">
    <property type="protein sequence ID" value="SHK11434.1"/>
    <property type="molecule type" value="Genomic_DNA"/>
</dbReference>
<dbReference type="Gene3D" id="3.90.930.1">
    <property type="match status" value="1"/>
</dbReference>
<dbReference type="RefSeq" id="WP_159433657.1">
    <property type="nucleotide sequence ID" value="NZ_FRAW01000001.1"/>
</dbReference>
<dbReference type="Gene3D" id="2.20.110.10">
    <property type="entry name" value="Histone H3 K4-specific methyltransferase SET7/9 N-terminal domain"/>
    <property type="match status" value="3"/>
</dbReference>
<dbReference type="SUPFAM" id="SSF82185">
    <property type="entry name" value="Histone H3 K4-specific methyltransferase SET7/9 N-terminal domain"/>
    <property type="match status" value="3"/>
</dbReference>
<organism evidence="1 2">
    <name type="scientific">Fibrobacter intestinalis</name>
    <dbReference type="NCBI Taxonomy" id="28122"/>
    <lineage>
        <taxon>Bacteria</taxon>
        <taxon>Pseudomonadati</taxon>
        <taxon>Fibrobacterota</taxon>
        <taxon>Fibrobacteria</taxon>
        <taxon>Fibrobacterales</taxon>
        <taxon>Fibrobacteraceae</taxon>
        <taxon>Fibrobacter</taxon>
    </lineage>
</organism>
<keyword evidence="2" id="KW-1185">Reference proteome</keyword>
<dbReference type="AlphaFoldDB" id="A0A1M6PTX8"/>
<dbReference type="InterPro" id="IPR011652">
    <property type="entry name" value="MORN_2"/>
</dbReference>
<proteinExistence type="predicted"/>
<dbReference type="Proteomes" id="UP000184275">
    <property type="component" value="Unassembled WGS sequence"/>
</dbReference>
<dbReference type="PANTHER" id="PTHR33706:SF1">
    <property type="entry name" value="TPR REPEAT PROTEIN"/>
    <property type="match status" value="1"/>
</dbReference>
<dbReference type="PROSITE" id="PS51257">
    <property type="entry name" value="PROKAR_LIPOPROTEIN"/>
    <property type="match status" value="1"/>
</dbReference>
<dbReference type="Pfam" id="PF07661">
    <property type="entry name" value="MORN_2"/>
    <property type="match status" value="4"/>
</dbReference>
<name>A0A1M6PTX8_9BACT</name>
<gene>
    <name evidence="1" type="ORF">SAMN05720469_101115</name>
</gene>
<protein>
    <submittedName>
        <fullName evidence="1">Antitoxin component YwqK of the YwqJK toxin-antitoxin module</fullName>
    </submittedName>
</protein>
<evidence type="ECO:0000313" key="2">
    <source>
        <dbReference type="Proteomes" id="UP000184275"/>
    </source>
</evidence>